<accession>A0A0A8ZMV9</accession>
<dbReference type="AlphaFoldDB" id="A0A0A8ZMV9"/>
<dbReference type="EMBL" id="GBRH01261723">
    <property type="protein sequence ID" value="JAD36172.1"/>
    <property type="molecule type" value="Transcribed_RNA"/>
</dbReference>
<keyword evidence="1" id="KW-0472">Membrane</keyword>
<evidence type="ECO:0000313" key="2">
    <source>
        <dbReference type="EMBL" id="JAD36172.1"/>
    </source>
</evidence>
<organism evidence="2">
    <name type="scientific">Arundo donax</name>
    <name type="common">Giant reed</name>
    <name type="synonym">Donax arundinaceus</name>
    <dbReference type="NCBI Taxonomy" id="35708"/>
    <lineage>
        <taxon>Eukaryota</taxon>
        <taxon>Viridiplantae</taxon>
        <taxon>Streptophyta</taxon>
        <taxon>Embryophyta</taxon>
        <taxon>Tracheophyta</taxon>
        <taxon>Spermatophyta</taxon>
        <taxon>Magnoliopsida</taxon>
        <taxon>Liliopsida</taxon>
        <taxon>Poales</taxon>
        <taxon>Poaceae</taxon>
        <taxon>PACMAD clade</taxon>
        <taxon>Arundinoideae</taxon>
        <taxon>Arundineae</taxon>
        <taxon>Arundo</taxon>
    </lineage>
</organism>
<feature type="transmembrane region" description="Helical" evidence="1">
    <location>
        <begin position="12"/>
        <end position="33"/>
    </location>
</feature>
<name>A0A0A8ZMV9_ARUDO</name>
<reference evidence="2" key="2">
    <citation type="journal article" date="2015" name="Data Brief">
        <title>Shoot transcriptome of the giant reed, Arundo donax.</title>
        <authorList>
            <person name="Barrero R.A."/>
            <person name="Guerrero F.D."/>
            <person name="Moolhuijzen P."/>
            <person name="Goolsby J.A."/>
            <person name="Tidwell J."/>
            <person name="Bellgard S.E."/>
            <person name="Bellgard M.I."/>
        </authorList>
    </citation>
    <scope>NUCLEOTIDE SEQUENCE</scope>
    <source>
        <tissue evidence="2">Shoot tissue taken approximately 20 cm above the soil surface</tissue>
    </source>
</reference>
<proteinExistence type="predicted"/>
<evidence type="ECO:0000256" key="1">
    <source>
        <dbReference type="SAM" id="Phobius"/>
    </source>
</evidence>
<keyword evidence="1" id="KW-1133">Transmembrane helix</keyword>
<sequence length="79" mass="9450">MLNIARFEENRLSFSFVFLWYFDSMQACIIMLYTTFGHCLSNHGFKWYCFSSRFVATDPSITLTKNLYSIFLLHHSLYI</sequence>
<reference evidence="2" key="1">
    <citation type="submission" date="2014-09" db="EMBL/GenBank/DDBJ databases">
        <authorList>
            <person name="Magalhaes I.L.F."/>
            <person name="Oliveira U."/>
            <person name="Santos F.R."/>
            <person name="Vidigal T.H.D.A."/>
            <person name="Brescovit A.D."/>
            <person name="Santos A.J."/>
        </authorList>
    </citation>
    <scope>NUCLEOTIDE SEQUENCE</scope>
    <source>
        <tissue evidence="2">Shoot tissue taken approximately 20 cm above the soil surface</tissue>
    </source>
</reference>
<keyword evidence="1" id="KW-0812">Transmembrane</keyword>
<protein>
    <submittedName>
        <fullName evidence="2">Uncharacterized protein</fullName>
    </submittedName>
</protein>